<protein>
    <submittedName>
        <fullName evidence="2">Uncharacterized protein</fullName>
    </submittedName>
</protein>
<feature type="transmembrane region" description="Helical" evidence="1">
    <location>
        <begin position="32"/>
        <end position="50"/>
    </location>
</feature>
<evidence type="ECO:0000313" key="3">
    <source>
        <dbReference type="Proteomes" id="UP000031668"/>
    </source>
</evidence>
<dbReference type="Proteomes" id="UP000031668">
    <property type="component" value="Unassembled WGS sequence"/>
</dbReference>
<keyword evidence="1" id="KW-0812">Transmembrane</keyword>
<organism evidence="2 3">
    <name type="scientific">Thelohanellus kitauei</name>
    <name type="common">Myxosporean</name>
    <dbReference type="NCBI Taxonomy" id="669202"/>
    <lineage>
        <taxon>Eukaryota</taxon>
        <taxon>Metazoa</taxon>
        <taxon>Cnidaria</taxon>
        <taxon>Myxozoa</taxon>
        <taxon>Myxosporea</taxon>
        <taxon>Bivalvulida</taxon>
        <taxon>Platysporina</taxon>
        <taxon>Myxobolidae</taxon>
        <taxon>Thelohanellus</taxon>
    </lineage>
</organism>
<keyword evidence="1" id="KW-1133">Transmembrane helix</keyword>
<dbReference type="EMBL" id="JWZT01000767">
    <property type="protein sequence ID" value="KII73572.1"/>
    <property type="molecule type" value="Genomic_DNA"/>
</dbReference>
<reference evidence="2 3" key="1">
    <citation type="journal article" date="2014" name="Genome Biol. Evol.">
        <title>The genome of the myxosporean Thelohanellus kitauei shows adaptations to nutrient acquisition within its fish host.</title>
        <authorList>
            <person name="Yang Y."/>
            <person name="Xiong J."/>
            <person name="Zhou Z."/>
            <person name="Huo F."/>
            <person name="Miao W."/>
            <person name="Ran C."/>
            <person name="Liu Y."/>
            <person name="Zhang J."/>
            <person name="Feng J."/>
            <person name="Wang M."/>
            <person name="Wang M."/>
            <person name="Wang L."/>
            <person name="Yao B."/>
        </authorList>
    </citation>
    <scope>NUCLEOTIDE SEQUENCE [LARGE SCALE GENOMIC DNA]</scope>
    <source>
        <strain evidence="2">Wuqing</strain>
    </source>
</reference>
<dbReference type="AlphaFoldDB" id="A0A0C2NHT1"/>
<accession>A0A0C2NHT1</accession>
<evidence type="ECO:0000313" key="2">
    <source>
        <dbReference type="EMBL" id="KII73572.1"/>
    </source>
</evidence>
<keyword evidence="1" id="KW-0472">Membrane</keyword>
<sequence length="184" mass="20935">MFHRSERTKSFRLSCKQNTRISSLHRKDIRPFLVLSIVNLYAVLILRGLLPYSPKVSQNDDISYSVQLASNFFSNKCFSMKKTNSNCHFGDFAVVQANLEECKYDVITLYRSCLCVVSEKSCTIAPLSIKRTNKSSRSLPLTSVLSSTRSAKNSRLFIFDKMLISIMLNLSSIRLQIESSGTWI</sequence>
<name>A0A0C2NHT1_THEKT</name>
<proteinExistence type="predicted"/>
<comment type="caution">
    <text evidence="2">The sequence shown here is derived from an EMBL/GenBank/DDBJ whole genome shotgun (WGS) entry which is preliminary data.</text>
</comment>
<gene>
    <name evidence="2" type="ORF">RF11_12546</name>
</gene>
<keyword evidence="3" id="KW-1185">Reference proteome</keyword>
<evidence type="ECO:0000256" key="1">
    <source>
        <dbReference type="SAM" id="Phobius"/>
    </source>
</evidence>